<dbReference type="InterPro" id="IPR044516">
    <property type="entry name" value="UXS-like"/>
</dbReference>
<keyword evidence="6" id="KW-1133">Transmembrane helix</keyword>
<dbReference type="GO" id="GO:0048040">
    <property type="term" value="F:UDP-glucuronate decarboxylase activity"/>
    <property type="evidence" value="ECO:0007669"/>
    <property type="project" value="TreeGrafter"/>
</dbReference>
<evidence type="ECO:0000256" key="7">
    <source>
        <dbReference type="ARBA" id="ARBA00023027"/>
    </source>
</evidence>
<reference evidence="14 15" key="1">
    <citation type="submission" date="2020-04" db="EMBL/GenBank/DDBJ databases">
        <authorList>
            <person name="Yoon J."/>
        </authorList>
    </citation>
    <scope>NUCLEOTIDE SEQUENCE [LARGE SCALE GENOMIC DNA]</scope>
    <source>
        <strain evidence="14 15">KMU-115</strain>
    </source>
</reference>
<keyword evidence="10" id="KW-0325">Glycoprotein</keyword>
<evidence type="ECO:0000256" key="3">
    <source>
        <dbReference type="ARBA" id="ARBA00022692"/>
    </source>
</evidence>
<comment type="cofactor">
    <cofactor evidence="1">
        <name>NAD(+)</name>
        <dbReference type="ChEBI" id="CHEBI:57540"/>
    </cofactor>
</comment>
<keyword evidence="4" id="KW-0210">Decarboxylase</keyword>
<dbReference type="GO" id="GO:0070403">
    <property type="term" value="F:NAD+ binding"/>
    <property type="evidence" value="ECO:0007669"/>
    <property type="project" value="InterPro"/>
</dbReference>
<evidence type="ECO:0000259" key="13">
    <source>
        <dbReference type="Pfam" id="PF01370"/>
    </source>
</evidence>
<sequence length="343" mass="37690">MNRTTDVEFTTRLRAVPTQGAAGRTVLIAGGAGFLGSHLCRQHIDLGARVLCVDNLSTGRMANIALLLDHPSFRFLRHDIVTPFDPGEPVHFIFNMASPASPPKYQIDPIATFETNVIGSENLLKLAERTGARILQASTSEVYGEPEVTPQAEGYRGNVQTMGPRACYDEGKRAAETLFYEFHARRGVDIRVARIFNTYGPNMDPDDGRVVSNFIVQALSGEDLTIYGDGSQTRSFCYVDDLVAGLMTLMYHDEGDIDRPVNLGNPGEFTVRELAEMVLKVTGSRSGLVSRDLPADDPTQRRPDIDRARKLLGWVPKVPLREGLALTAPYFAAELKRNAHVGS</sequence>
<keyword evidence="8" id="KW-0333">Golgi apparatus</keyword>
<evidence type="ECO:0000256" key="2">
    <source>
        <dbReference type="ARBA" id="ARBA00004323"/>
    </source>
</evidence>
<dbReference type="InterPro" id="IPR001509">
    <property type="entry name" value="Epimerase_deHydtase"/>
</dbReference>
<protein>
    <submittedName>
        <fullName evidence="14">SDR family oxidoreductase</fullName>
    </submittedName>
</protein>
<dbReference type="Pfam" id="PF01370">
    <property type="entry name" value="Epimerase"/>
    <property type="match status" value="1"/>
</dbReference>
<dbReference type="InterPro" id="IPR036291">
    <property type="entry name" value="NAD(P)-bd_dom_sf"/>
</dbReference>
<dbReference type="PANTHER" id="PTHR43078:SF6">
    <property type="entry name" value="UDP-GLUCURONIC ACID DECARBOXYLASE 1"/>
    <property type="match status" value="1"/>
</dbReference>
<proteinExistence type="predicted"/>
<dbReference type="SUPFAM" id="SSF51735">
    <property type="entry name" value="NAD(P)-binding Rossmann-fold domains"/>
    <property type="match status" value="1"/>
</dbReference>
<dbReference type="EMBL" id="JAAZQQ010000004">
    <property type="protein sequence ID" value="NKX45655.1"/>
    <property type="molecule type" value="Genomic_DNA"/>
</dbReference>
<feature type="domain" description="NAD-dependent epimerase/dehydratase" evidence="13">
    <location>
        <begin position="26"/>
        <end position="264"/>
    </location>
</feature>
<dbReference type="GO" id="GO:0005737">
    <property type="term" value="C:cytoplasm"/>
    <property type="evidence" value="ECO:0007669"/>
    <property type="project" value="TreeGrafter"/>
</dbReference>
<gene>
    <name evidence="14" type="ORF">HCU73_13750</name>
</gene>
<evidence type="ECO:0000256" key="8">
    <source>
        <dbReference type="ARBA" id="ARBA00023034"/>
    </source>
</evidence>
<comment type="subcellular location">
    <subcellularLocation>
        <location evidence="2">Golgi apparatus membrane</location>
        <topology evidence="2">Single-pass type II membrane protein</topology>
    </subcellularLocation>
    <subcellularLocation>
        <location evidence="12">Golgi apparatus</location>
        <location evidence="12">Golgi stack membrane</location>
    </subcellularLocation>
</comment>
<evidence type="ECO:0000313" key="15">
    <source>
        <dbReference type="Proteomes" id="UP000526408"/>
    </source>
</evidence>
<evidence type="ECO:0000256" key="9">
    <source>
        <dbReference type="ARBA" id="ARBA00023136"/>
    </source>
</evidence>
<evidence type="ECO:0000256" key="5">
    <source>
        <dbReference type="ARBA" id="ARBA00022968"/>
    </source>
</evidence>
<dbReference type="FunFam" id="3.40.50.720:FF:000065">
    <property type="entry name" value="UDP-glucuronic acid decarboxylase 1"/>
    <property type="match status" value="1"/>
</dbReference>
<name>A0A7X6JZY1_9RHOB</name>
<dbReference type="GO" id="GO:0042732">
    <property type="term" value="P:D-xylose metabolic process"/>
    <property type="evidence" value="ECO:0007669"/>
    <property type="project" value="InterPro"/>
</dbReference>
<keyword evidence="15" id="KW-1185">Reference proteome</keyword>
<evidence type="ECO:0000256" key="11">
    <source>
        <dbReference type="ARBA" id="ARBA00023239"/>
    </source>
</evidence>
<comment type="caution">
    <text evidence="14">The sequence shown here is derived from an EMBL/GenBank/DDBJ whole genome shotgun (WGS) entry which is preliminary data.</text>
</comment>
<evidence type="ECO:0000256" key="1">
    <source>
        <dbReference type="ARBA" id="ARBA00001911"/>
    </source>
</evidence>
<evidence type="ECO:0000256" key="12">
    <source>
        <dbReference type="ARBA" id="ARBA00037859"/>
    </source>
</evidence>
<dbReference type="RefSeq" id="WP_168624030.1">
    <property type="nucleotide sequence ID" value="NZ_JAAZQQ010000004.1"/>
</dbReference>
<dbReference type="Gene3D" id="3.40.50.720">
    <property type="entry name" value="NAD(P)-binding Rossmann-like Domain"/>
    <property type="match status" value="1"/>
</dbReference>
<keyword evidence="5" id="KW-0735">Signal-anchor</keyword>
<keyword evidence="3" id="KW-0812">Transmembrane</keyword>
<dbReference type="CDD" id="cd05230">
    <property type="entry name" value="UGD_SDR_e"/>
    <property type="match status" value="1"/>
</dbReference>
<evidence type="ECO:0000256" key="4">
    <source>
        <dbReference type="ARBA" id="ARBA00022793"/>
    </source>
</evidence>
<keyword evidence="9" id="KW-0472">Membrane</keyword>
<dbReference type="PANTHER" id="PTHR43078">
    <property type="entry name" value="UDP-GLUCURONIC ACID DECARBOXYLASE-RELATED"/>
    <property type="match status" value="1"/>
</dbReference>
<accession>A0A7X6JZY1</accession>
<dbReference type="Proteomes" id="UP000526408">
    <property type="component" value="Unassembled WGS sequence"/>
</dbReference>
<evidence type="ECO:0000256" key="6">
    <source>
        <dbReference type="ARBA" id="ARBA00022989"/>
    </source>
</evidence>
<organism evidence="14 15">
    <name type="scientific">Roseicyclus persicicus</name>
    <dbReference type="NCBI Taxonomy" id="2650661"/>
    <lineage>
        <taxon>Bacteria</taxon>
        <taxon>Pseudomonadati</taxon>
        <taxon>Pseudomonadota</taxon>
        <taxon>Alphaproteobacteria</taxon>
        <taxon>Rhodobacterales</taxon>
        <taxon>Roseobacteraceae</taxon>
        <taxon>Roseicyclus</taxon>
    </lineage>
</organism>
<keyword evidence="11" id="KW-0456">Lyase</keyword>
<dbReference type="AlphaFoldDB" id="A0A7X6JZY1"/>
<evidence type="ECO:0000313" key="14">
    <source>
        <dbReference type="EMBL" id="NKX45655.1"/>
    </source>
</evidence>
<evidence type="ECO:0000256" key="10">
    <source>
        <dbReference type="ARBA" id="ARBA00023180"/>
    </source>
</evidence>
<keyword evidence="7" id="KW-0520">NAD</keyword>